<dbReference type="GO" id="GO:0061136">
    <property type="term" value="P:regulation of proteasomal protein catabolic process"/>
    <property type="evidence" value="ECO:0007669"/>
    <property type="project" value="TreeGrafter"/>
</dbReference>
<evidence type="ECO:0000256" key="6">
    <source>
        <dbReference type="ARBA" id="ARBA00022807"/>
    </source>
</evidence>
<dbReference type="AlphaFoldDB" id="A0AAN7A922"/>
<dbReference type="Pfam" id="PF00443">
    <property type="entry name" value="UCH"/>
    <property type="match status" value="1"/>
</dbReference>
<feature type="domain" description="USP" evidence="8">
    <location>
        <begin position="579"/>
        <end position="1128"/>
    </location>
</feature>
<dbReference type="InterPro" id="IPR044635">
    <property type="entry name" value="UBP14-like"/>
</dbReference>
<dbReference type="SUPFAM" id="SSF54001">
    <property type="entry name" value="Cysteine proteinases"/>
    <property type="match status" value="1"/>
</dbReference>
<dbReference type="Proteomes" id="UP001302321">
    <property type="component" value="Unassembled WGS sequence"/>
</dbReference>
<protein>
    <recommendedName>
        <fullName evidence="2">ubiquitinyl hydrolase 1</fullName>
        <ecNumber evidence="2">3.4.19.12</ecNumber>
    </recommendedName>
</protein>
<evidence type="ECO:0000256" key="2">
    <source>
        <dbReference type="ARBA" id="ARBA00012759"/>
    </source>
</evidence>
<comment type="caution">
    <text evidence="9">The sequence shown here is derived from an EMBL/GenBank/DDBJ whole genome shotgun (WGS) entry which is preliminary data.</text>
</comment>
<reference evidence="9" key="2">
    <citation type="submission" date="2023-05" db="EMBL/GenBank/DDBJ databases">
        <authorList>
            <consortium name="Lawrence Berkeley National Laboratory"/>
            <person name="Steindorff A."/>
            <person name="Hensen N."/>
            <person name="Bonometti L."/>
            <person name="Westerberg I."/>
            <person name="Brannstrom I.O."/>
            <person name="Guillou S."/>
            <person name="Cros-Aarteil S."/>
            <person name="Calhoun S."/>
            <person name="Haridas S."/>
            <person name="Kuo A."/>
            <person name="Mondo S."/>
            <person name="Pangilinan J."/>
            <person name="Riley R."/>
            <person name="Labutti K."/>
            <person name="Andreopoulos B."/>
            <person name="Lipzen A."/>
            <person name="Chen C."/>
            <person name="Yanf M."/>
            <person name="Daum C."/>
            <person name="Ng V."/>
            <person name="Clum A."/>
            <person name="Ohm R."/>
            <person name="Martin F."/>
            <person name="Silar P."/>
            <person name="Natvig D."/>
            <person name="Lalanne C."/>
            <person name="Gautier V."/>
            <person name="Ament-Velasquez S.L."/>
            <person name="Kruys A."/>
            <person name="Hutchinson M.I."/>
            <person name="Powell A.J."/>
            <person name="Barry K."/>
            <person name="Miller A.N."/>
            <person name="Grigoriev I.V."/>
            <person name="Debuchy R."/>
            <person name="Gladieux P."/>
            <person name="Thoren M.H."/>
            <person name="Johannesson H."/>
        </authorList>
    </citation>
    <scope>NUCLEOTIDE SEQUENCE</scope>
    <source>
        <strain evidence="9">CBS 892.96</strain>
    </source>
</reference>
<sequence>MPVIPALEAHNTGGRLATRLIEDWYHGILQHADKSEPRVQSCYHLRGTRPAPAGVSDDHDLIEVPSQTHQSVISCLCKHCRYHFAFSWSSSPVTGPDHLQHHFVITDNSDESFGEEKGKQVLGPHRWDKRLVPLVRQTNYRCSSCNFHIRLEVTAPRLDSRWIDMVTDESRAKRNLKRAMHEDPARFRDMAPEKLTKLETGALLTLNMYITNIMSSDPSVPDKITEKKISERNKTFMVQFGPECEELFLYLGFKKRQEVDEAFYISPREPPKEGGKTDLYTERAFFEDVKSEIQSVIDQKATPGHHVKPHSSARHDLETALGCGDVHKLTPGHLTEDEQHYYCLLGASPSSTDATLRWAYEQQTAVDPDHKRYYVEALSNLAYKKGEDLQLFAIAEQESAAVSSKLTQETSEYDKDWAWFGFSREADRSLDKNQILQRYNEYRDWKHPERHLHRLHLAKIGRDLQQQDLVDIAAKDMDEEEANGVLEVSPVSQLDYVANAAMASVINKEKDVAVVAAAMNIVGDKNFHHLGTAPYAEFEKISGQLTALLGGESQDRYFSGSFDLDQGTETKDGDLTLPAGLVNLRNTCYLNSILQYLHTVDVIRDLLQNMDLDTLDASTEKMGEILGGVEEVERKEAWLGHEFARELKTLFQEMEETTSVHVKPRQRLANAALARAGKVGPTAEFKAAESMTTDSKVTDPTATELMITEFTDAESKATEPMEVAPPLPPRNSEEAVTVEHVETASISSSQTLVGEAAPAVARTTGLEKRKGTEKKKEMDKVGPVEDLAKELDKEEVKGTDQQDVDEAMGNILEHLQAAVKLARARRKVGEEGGKEEISDPVDNHFYSDFVIHSQTRGANSWNKRDDRNRLVMVPLHETKGVKEDLYQVIGHGMDVQLNEETKLMTFTAIKKPADILHFLFPRSGQDGKNENPVELNDPLYLDHFMEVEDTEDERFRTKTRLWAINRRLEELRASKDKAVPEPNSEKVLVDEDMERFLGVDLEVDIDGDYELVDVNEGPAKEIQAVTVTPEKLTEFSDWLRVEEASEEEKLTREREALLANGEVEYRLHAVFCHRGSTGYGHYWVWIKDFERGVWRKYNDNTVTLHTEQEFRRDAGCAPEPCWAAYVRAGKTGLVSIPIRKGVDREQVEGKVKQMMAQKGDDTPMGGAGGWEPSLKTFDA</sequence>
<evidence type="ECO:0000256" key="5">
    <source>
        <dbReference type="ARBA" id="ARBA00022801"/>
    </source>
</evidence>
<comment type="catalytic activity">
    <reaction evidence="1">
        <text>Thiol-dependent hydrolysis of ester, thioester, amide, peptide and isopeptide bonds formed by the C-terminal Gly of ubiquitin (a 76-residue protein attached to proteins as an intracellular targeting signal).</text>
        <dbReference type="EC" id="3.4.19.12"/>
    </reaction>
</comment>
<dbReference type="InterPro" id="IPR028889">
    <property type="entry name" value="USP"/>
</dbReference>
<dbReference type="PANTHER" id="PTHR43982">
    <property type="entry name" value="UBIQUITIN CARBOXYL-TERMINAL HYDROLASE"/>
    <property type="match status" value="1"/>
</dbReference>
<dbReference type="PROSITE" id="PS00973">
    <property type="entry name" value="USP_2"/>
    <property type="match status" value="1"/>
</dbReference>
<dbReference type="GO" id="GO:0043161">
    <property type="term" value="P:proteasome-mediated ubiquitin-dependent protein catabolic process"/>
    <property type="evidence" value="ECO:0007669"/>
    <property type="project" value="InterPro"/>
</dbReference>
<dbReference type="GO" id="GO:0004843">
    <property type="term" value="F:cysteine-type deubiquitinase activity"/>
    <property type="evidence" value="ECO:0007669"/>
    <property type="project" value="UniProtKB-EC"/>
</dbReference>
<gene>
    <name evidence="9" type="ORF">QBC36DRAFT_234082</name>
</gene>
<accession>A0AAN7A922</accession>
<evidence type="ECO:0000313" key="9">
    <source>
        <dbReference type="EMBL" id="KAK4178583.1"/>
    </source>
</evidence>
<evidence type="ECO:0000259" key="8">
    <source>
        <dbReference type="PROSITE" id="PS50235"/>
    </source>
</evidence>
<feature type="region of interest" description="Disordered" evidence="7">
    <location>
        <begin position="1157"/>
        <end position="1179"/>
    </location>
</feature>
<dbReference type="GO" id="GO:0016579">
    <property type="term" value="P:protein deubiquitination"/>
    <property type="evidence" value="ECO:0007669"/>
    <property type="project" value="InterPro"/>
</dbReference>
<keyword evidence="3" id="KW-0645">Protease</keyword>
<dbReference type="InterPro" id="IPR038765">
    <property type="entry name" value="Papain-like_cys_pep_sf"/>
</dbReference>
<keyword evidence="5 9" id="KW-0378">Hydrolase</keyword>
<proteinExistence type="predicted"/>
<evidence type="ECO:0000313" key="10">
    <source>
        <dbReference type="Proteomes" id="UP001302321"/>
    </source>
</evidence>
<evidence type="ECO:0000256" key="7">
    <source>
        <dbReference type="SAM" id="MobiDB-lite"/>
    </source>
</evidence>
<dbReference type="PROSITE" id="PS50235">
    <property type="entry name" value="USP_3"/>
    <property type="match status" value="1"/>
</dbReference>
<dbReference type="PANTHER" id="PTHR43982:SF6">
    <property type="entry name" value="UBIQUITIN CARBOXYL-TERMINAL HYDROLASE 2-RELATED"/>
    <property type="match status" value="1"/>
</dbReference>
<evidence type="ECO:0000256" key="1">
    <source>
        <dbReference type="ARBA" id="ARBA00000707"/>
    </source>
</evidence>
<dbReference type="EC" id="3.4.19.12" evidence="2"/>
<dbReference type="Gene3D" id="3.90.70.10">
    <property type="entry name" value="Cysteine proteinases"/>
    <property type="match status" value="2"/>
</dbReference>
<keyword evidence="4" id="KW-0833">Ubl conjugation pathway</keyword>
<dbReference type="InterPro" id="IPR001394">
    <property type="entry name" value="Peptidase_C19_UCH"/>
</dbReference>
<organism evidence="9 10">
    <name type="scientific">Triangularia setosa</name>
    <dbReference type="NCBI Taxonomy" id="2587417"/>
    <lineage>
        <taxon>Eukaryota</taxon>
        <taxon>Fungi</taxon>
        <taxon>Dikarya</taxon>
        <taxon>Ascomycota</taxon>
        <taxon>Pezizomycotina</taxon>
        <taxon>Sordariomycetes</taxon>
        <taxon>Sordariomycetidae</taxon>
        <taxon>Sordariales</taxon>
        <taxon>Podosporaceae</taxon>
        <taxon>Triangularia</taxon>
    </lineage>
</organism>
<keyword evidence="6" id="KW-0788">Thiol protease</keyword>
<dbReference type="InterPro" id="IPR018200">
    <property type="entry name" value="USP_CS"/>
</dbReference>
<keyword evidence="10" id="KW-1185">Reference proteome</keyword>
<reference evidence="9" key="1">
    <citation type="journal article" date="2023" name="Mol. Phylogenet. Evol.">
        <title>Genome-scale phylogeny and comparative genomics of the fungal order Sordariales.</title>
        <authorList>
            <person name="Hensen N."/>
            <person name="Bonometti L."/>
            <person name="Westerberg I."/>
            <person name="Brannstrom I.O."/>
            <person name="Guillou S."/>
            <person name="Cros-Aarteil S."/>
            <person name="Calhoun S."/>
            <person name="Haridas S."/>
            <person name="Kuo A."/>
            <person name="Mondo S."/>
            <person name="Pangilinan J."/>
            <person name="Riley R."/>
            <person name="LaButti K."/>
            <person name="Andreopoulos B."/>
            <person name="Lipzen A."/>
            <person name="Chen C."/>
            <person name="Yan M."/>
            <person name="Daum C."/>
            <person name="Ng V."/>
            <person name="Clum A."/>
            <person name="Steindorff A."/>
            <person name="Ohm R.A."/>
            <person name="Martin F."/>
            <person name="Silar P."/>
            <person name="Natvig D.O."/>
            <person name="Lalanne C."/>
            <person name="Gautier V."/>
            <person name="Ament-Velasquez S.L."/>
            <person name="Kruys A."/>
            <person name="Hutchinson M.I."/>
            <person name="Powell A.J."/>
            <person name="Barry K."/>
            <person name="Miller A.N."/>
            <person name="Grigoriev I.V."/>
            <person name="Debuchy R."/>
            <person name="Gladieux P."/>
            <person name="Hiltunen Thoren M."/>
            <person name="Johannesson H."/>
        </authorList>
    </citation>
    <scope>NUCLEOTIDE SEQUENCE</scope>
    <source>
        <strain evidence="9">CBS 892.96</strain>
    </source>
</reference>
<name>A0AAN7A922_9PEZI</name>
<dbReference type="GO" id="GO:0070628">
    <property type="term" value="F:proteasome binding"/>
    <property type="evidence" value="ECO:0007669"/>
    <property type="project" value="TreeGrafter"/>
</dbReference>
<evidence type="ECO:0000256" key="3">
    <source>
        <dbReference type="ARBA" id="ARBA00022670"/>
    </source>
</evidence>
<dbReference type="EMBL" id="MU866135">
    <property type="protein sequence ID" value="KAK4178583.1"/>
    <property type="molecule type" value="Genomic_DNA"/>
</dbReference>
<evidence type="ECO:0000256" key="4">
    <source>
        <dbReference type="ARBA" id="ARBA00022786"/>
    </source>
</evidence>